<accession>A0A179B5Z8</accession>
<dbReference type="EMBL" id="LVZK01000001">
    <property type="protein sequence ID" value="OAP87118.1"/>
    <property type="molecule type" value="Genomic_DNA"/>
</dbReference>
<dbReference type="STRING" id="1823756.A4H34_05810"/>
<reference evidence="2 3" key="1">
    <citation type="submission" date="2016-04" db="EMBL/GenBank/DDBJ databases">
        <title>Peptidophaga gingivicola gen. nov., sp. nov., isolated from human subgingival plaque.</title>
        <authorList>
            <person name="Beall C.J."/>
            <person name="Mokrzan E.M."/>
            <person name="Griffen A.L."/>
            <person name="Leys E.J."/>
        </authorList>
    </citation>
    <scope>NUCLEOTIDE SEQUENCE [LARGE SCALE GENOMIC DNA]</scope>
    <source>
        <strain evidence="2 3">BA112</strain>
    </source>
</reference>
<dbReference type="OrthoDB" id="214902at2"/>
<evidence type="ECO:0000313" key="2">
    <source>
        <dbReference type="EMBL" id="OAP87118.1"/>
    </source>
</evidence>
<protein>
    <recommendedName>
        <fullName evidence="1">TfoX N-terminal domain-containing protein</fullName>
    </recommendedName>
</protein>
<proteinExistence type="predicted"/>
<feature type="domain" description="TfoX N-terminal" evidence="1">
    <location>
        <begin position="33"/>
        <end position="123"/>
    </location>
</feature>
<dbReference type="RefSeq" id="WP_064231712.1">
    <property type="nucleotide sequence ID" value="NZ_LVZK01000001.1"/>
</dbReference>
<dbReference type="Gene3D" id="3.30.1460.30">
    <property type="entry name" value="YgaC/TfoX-N like chaperone"/>
    <property type="match status" value="1"/>
</dbReference>
<name>A0A179B5Z8_9ACTO</name>
<dbReference type="Proteomes" id="UP000078368">
    <property type="component" value="Unassembled WGS sequence"/>
</dbReference>
<evidence type="ECO:0000259" key="1">
    <source>
        <dbReference type="Pfam" id="PF04993"/>
    </source>
</evidence>
<evidence type="ECO:0000313" key="3">
    <source>
        <dbReference type="Proteomes" id="UP000078368"/>
    </source>
</evidence>
<organism evidence="2 3">
    <name type="scientific">Peptidiphaga gingivicola</name>
    <dbReference type="NCBI Taxonomy" id="2741497"/>
    <lineage>
        <taxon>Bacteria</taxon>
        <taxon>Bacillati</taxon>
        <taxon>Actinomycetota</taxon>
        <taxon>Actinomycetes</taxon>
        <taxon>Actinomycetales</taxon>
        <taxon>Actinomycetaceae</taxon>
        <taxon>Peptidiphaga</taxon>
    </lineage>
</organism>
<dbReference type="AlphaFoldDB" id="A0A179B5Z8"/>
<gene>
    <name evidence="2" type="ORF">A4H34_05810</name>
</gene>
<sequence length="137" mass="14721">MPASGGSKDGRFERAASKNAGQRDLLAARLRDLLADELAVREVSMFGGRAFMVNEKMAVHASKDGDLLVRIDVADDAKFSEVPGASPAEISPGRAMGAGWIRASAASVADDEQLRFWLDAALAYNRTLTGKRKEEEP</sequence>
<dbReference type="InterPro" id="IPR007076">
    <property type="entry name" value="TfoX_N"/>
</dbReference>
<comment type="caution">
    <text evidence="2">The sequence shown here is derived from an EMBL/GenBank/DDBJ whole genome shotgun (WGS) entry which is preliminary data.</text>
</comment>
<dbReference type="SUPFAM" id="SSF159894">
    <property type="entry name" value="YgaC/TfoX-N like"/>
    <property type="match status" value="1"/>
</dbReference>
<dbReference type="Pfam" id="PF04993">
    <property type="entry name" value="TfoX_N"/>
    <property type="match status" value="1"/>
</dbReference>
<keyword evidence="3" id="KW-1185">Reference proteome</keyword>